<evidence type="ECO:0000313" key="1">
    <source>
        <dbReference type="EMBL" id="KAL2061607.1"/>
    </source>
</evidence>
<keyword evidence="2" id="KW-1185">Reference proteome</keyword>
<accession>A0ABR4BW89</accession>
<gene>
    <name evidence="1" type="ORF">VTL71DRAFT_6984</name>
</gene>
<evidence type="ECO:0000313" key="2">
    <source>
        <dbReference type="Proteomes" id="UP001595075"/>
    </source>
</evidence>
<protein>
    <recommendedName>
        <fullName evidence="3">Secreted peptide</fullName>
    </recommendedName>
</protein>
<organism evidence="1 2">
    <name type="scientific">Oculimacula yallundae</name>
    <dbReference type="NCBI Taxonomy" id="86028"/>
    <lineage>
        <taxon>Eukaryota</taxon>
        <taxon>Fungi</taxon>
        <taxon>Dikarya</taxon>
        <taxon>Ascomycota</taxon>
        <taxon>Pezizomycotina</taxon>
        <taxon>Leotiomycetes</taxon>
        <taxon>Helotiales</taxon>
        <taxon>Ploettnerulaceae</taxon>
        <taxon>Oculimacula</taxon>
    </lineage>
</organism>
<proteinExistence type="predicted"/>
<name>A0ABR4BW89_9HELO</name>
<evidence type="ECO:0008006" key="3">
    <source>
        <dbReference type="Google" id="ProtNLM"/>
    </source>
</evidence>
<comment type="caution">
    <text evidence="1">The sequence shown here is derived from an EMBL/GenBank/DDBJ whole genome shotgun (WGS) entry which is preliminary data.</text>
</comment>
<reference evidence="1 2" key="1">
    <citation type="journal article" date="2024" name="Commun. Biol.">
        <title>Comparative genomic analysis of thermophilic fungi reveals convergent evolutionary adaptations and gene losses.</title>
        <authorList>
            <person name="Steindorff A.S."/>
            <person name="Aguilar-Pontes M.V."/>
            <person name="Robinson A.J."/>
            <person name="Andreopoulos B."/>
            <person name="LaButti K."/>
            <person name="Kuo A."/>
            <person name="Mondo S."/>
            <person name="Riley R."/>
            <person name="Otillar R."/>
            <person name="Haridas S."/>
            <person name="Lipzen A."/>
            <person name="Grimwood J."/>
            <person name="Schmutz J."/>
            <person name="Clum A."/>
            <person name="Reid I.D."/>
            <person name="Moisan M.C."/>
            <person name="Butler G."/>
            <person name="Nguyen T.T.M."/>
            <person name="Dewar K."/>
            <person name="Conant G."/>
            <person name="Drula E."/>
            <person name="Henrissat B."/>
            <person name="Hansel C."/>
            <person name="Singer S."/>
            <person name="Hutchinson M.I."/>
            <person name="de Vries R.P."/>
            <person name="Natvig D.O."/>
            <person name="Powell A.J."/>
            <person name="Tsang A."/>
            <person name="Grigoriev I.V."/>
        </authorList>
    </citation>
    <scope>NUCLEOTIDE SEQUENCE [LARGE SCALE GENOMIC DNA]</scope>
    <source>
        <strain evidence="1 2">CBS 494.80</strain>
    </source>
</reference>
<dbReference type="Proteomes" id="UP001595075">
    <property type="component" value="Unassembled WGS sequence"/>
</dbReference>
<sequence>MFLFGMALLLYIMYILFLVVFRAPSNRNALWPATLLWASLISSRPCFYHTASPIASQPRLLSSTSQNQELGLIFLTTSITHYHSIV</sequence>
<dbReference type="EMBL" id="JAZHXI010000018">
    <property type="protein sequence ID" value="KAL2061607.1"/>
    <property type="molecule type" value="Genomic_DNA"/>
</dbReference>